<dbReference type="GO" id="GO:0005737">
    <property type="term" value="C:cytoplasm"/>
    <property type="evidence" value="ECO:0007669"/>
    <property type="project" value="UniProtKB-SubCell"/>
</dbReference>
<feature type="region of interest" description="Disordered" evidence="4">
    <location>
        <begin position="1"/>
        <end position="20"/>
    </location>
</feature>
<dbReference type="Gene3D" id="3.30.810.10">
    <property type="entry name" value="2-Layer Sandwich"/>
    <property type="match status" value="1"/>
</dbReference>
<keyword evidence="3" id="KW-0808">Transferase</keyword>
<keyword evidence="2" id="KW-0963">Cytoplasm</keyword>
<evidence type="ECO:0000313" key="7">
    <source>
        <dbReference type="Proteomes" id="UP000472277"/>
    </source>
</evidence>
<comment type="subcellular location">
    <subcellularLocation>
        <location evidence="1">Cytoplasm</location>
    </subcellularLocation>
</comment>
<protein>
    <submittedName>
        <fullName evidence="6">Phosphatidylinositol-4-phosphate 5-kinase type 1 alpha</fullName>
    </submittedName>
</protein>
<keyword evidence="3" id="KW-0547">Nucleotide-binding</keyword>
<keyword evidence="3" id="KW-0418">Kinase</keyword>
<dbReference type="SUPFAM" id="SSF56104">
    <property type="entry name" value="SAICAR synthase-like"/>
    <property type="match status" value="1"/>
</dbReference>
<reference evidence="6" key="2">
    <citation type="submission" date="2025-09" db="UniProtKB">
        <authorList>
            <consortium name="Ensembl"/>
        </authorList>
    </citation>
    <scope>IDENTIFICATION</scope>
</reference>
<sequence>MATAGTVHSGPASSTGGSTGTWKIASLEGVGSSSSSQTIKKTIGHRGLDPTGETTYKKTTSSALKGAIQLGITHTVGSLSQKPERDVLMQDFEVVESIFFPSEGSNLTPAHHYSDFRFKTYAPIAFRYFREMFGIRPDDYLCSLCNEELIELSNSGASGSLFYVSSDDEFIIKTVQHKEAEFLQKLLPGYFMNLNQNKRTLLPKFYGLYCIQAGGKNIRIAVMNNLLPRAVRMHLKYDMKGSTYKRRASAKERERAVPTFKDLDFIQDLPDGLLLEPDNYNALSKTIQRDCLLLQSFKIMDYSMLVGIHNLEQAARERAGEEAADQRPPPSQGQKSLYCTAIEAIQGEAHGKGALDTEDNMGGIPARNSKGKRMLVYIGIIDILQSYRFVKKIEHSWKALVHDGDTVSVHRPGFYADRFQKFMCNTVFKKIPCKCLSVTLQNLSTQWLLPDSLPFSRMVQSGRPDIPPNTPTHDVVTRNSETTLFNSLLGSSTLATTAPSVRSVGEEVHEAASTEQDASICATHTNKLSLVLSFEGVTSVSSVDESIGGCDVISLSDIVPQTSSCYVSMRYVNRSIPQPNNENIQYLNPGVSNSFLEWPSAVVTNLF</sequence>
<organism evidence="6 7">
    <name type="scientific">Salmo trutta</name>
    <name type="common">Brown trout</name>
    <dbReference type="NCBI Taxonomy" id="8032"/>
    <lineage>
        <taxon>Eukaryota</taxon>
        <taxon>Metazoa</taxon>
        <taxon>Chordata</taxon>
        <taxon>Craniata</taxon>
        <taxon>Vertebrata</taxon>
        <taxon>Euteleostomi</taxon>
        <taxon>Actinopterygii</taxon>
        <taxon>Neopterygii</taxon>
        <taxon>Teleostei</taxon>
        <taxon>Protacanthopterygii</taxon>
        <taxon>Salmoniformes</taxon>
        <taxon>Salmonidae</taxon>
        <taxon>Salmoninae</taxon>
        <taxon>Salmo</taxon>
    </lineage>
</organism>
<dbReference type="Proteomes" id="UP000472277">
    <property type="component" value="Chromosome 34"/>
</dbReference>
<evidence type="ECO:0000256" key="2">
    <source>
        <dbReference type="ARBA" id="ARBA00022490"/>
    </source>
</evidence>
<evidence type="ECO:0000313" key="6">
    <source>
        <dbReference type="Ensembl" id="ENSSTUP00000092797.1"/>
    </source>
</evidence>
<proteinExistence type="predicted"/>
<dbReference type="GO" id="GO:0005524">
    <property type="term" value="F:ATP binding"/>
    <property type="evidence" value="ECO:0007669"/>
    <property type="project" value="UniProtKB-UniRule"/>
</dbReference>
<evidence type="ECO:0000256" key="1">
    <source>
        <dbReference type="ARBA" id="ARBA00004496"/>
    </source>
</evidence>
<dbReference type="PROSITE" id="PS51455">
    <property type="entry name" value="PIPK"/>
    <property type="match status" value="1"/>
</dbReference>
<dbReference type="GO" id="GO:0046854">
    <property type="term" value="P:phosphatidylinositol phosphate biosynthetic process"/>
    <property type="evidence" value="ECO:0007669"/>
    <property type="project" value="TreeGrafter"/>
</dbReference>
<name>A0A674D9Y4_SALTR</name>
<dbReference type="GeneTree" id="ENSGT00940000154703"/>
<evidence type="ECO:0000256" key="4">
    <source>
        <dbReference type="SAM" id="MobiDB-lite"/>
    </source>
</evidence>
<dbReference type="InterPro" id="IPR002498">
    <property type="entry name" value="PInositol-4-P-4/5-kinase_core"/>
</dbReference>
<dbReference type="GO" id="GO:0016308">
    <property type="term" value="F:1-phosphatidylinositol-4-phosphate 5-kinase activity"/>
    <property type="evidence" value="ECO:0007669"/>
    <property type="project" value="TreeGrafter"/>
</dbReference>
<accession>A0A674D9Y4</accession>
<keyword evidence="7" id="KW-1185">Reference proteome</keyword>
<keyword evidence="3" id="KW-0067">ATP-binding</keyword>
<dbReference type="InterPro" id="IPR027484">
    <property type="entry name" value="PInositol-4-P-5-kinase_N"/>
</dbReference>
<dbReference type="InterPro" id="IPR027483">
    <property type="entry name" value="PInositol-4-P-4/5-kinase_C_sf"/>
</dbReference>
<feature type="region of interest" description="Disordered" evidence="4">
    <location>
        <begin position="32"/>
        <end position="54"/>
    </location>
</feature>
<evidence type="ECO:0000259" key="5">
    <source>
        <dbReference type="PROSITE" id="PS51455"/>
    </source>
</evidence>
<dbReference type="InterPro" id="IPR023610">
    <property type="entry name" value="PInositol-4/5-P-5/4-kinase"/>
</dbReference>
<dbReference type="PANTHER" id="PTHR23086:SF54">
    <property type="entry name" value="PHOSPHATIDYLINOSITOL 4-PHOSPHATE 5-KINASE TYPE-1 ALPHA"/>
    <property type="match status" value="1"/>
</dbReference>
<dbReference type="Pfam" id="PF01504">
    <property type="entry name" value="PIP5K"/>
    <property type="match status" value="1"/>
</dbReference>
<feature type="domain" description="PIPK" evidence="5">
    <location>
        <begin position="60"/>
        <end position="427"/>
    </location>
</feature>
<gene>
    <name evidence="6" type="primary">PIP5K1A</name>
</gene>
<dbReference type="AlphaFoldDB" id="A0A674D9Y4"/>
<dbReference type="CDD" id="cd17301">
    <property type="entry name" value="PIPKc_PIP5KI"/>
    <property type="match status" value="1"/>
</dbReference>
<dbReference type="Ensembl" id="ENSSTUT00000098942.1">
    <property type="protein sequence ID" value="ENSSTUP00000092797.1"/>
    <property type="gene ID" value="ENSSTUG00000040903.1"/>
</dbReference>
<dbReference type="Gene3D" id="3.30.800.10">
    <property type="entry name" value="Phosphatidylinositol Phosphate Kinase II Beta"/>
    <property type="match status" value="1"/>
</dbReference>
<dbReference type="FunFam" id="3.30.800.10:FF:000001">
    <property type="entry name" value="phosphatidylinositol 4-phosphate 5-kinase type-1 gamma"/>
    <property type="match status" value="1"/>
</dbReference>
<evidence type="ECO:0000256" key="3">
    <source>
        <dbReference type="PROSITE-ProRule" id="PRU00781"/>
    </source>
</evidence>
<dbReference type="SMART" id="SM00330">
    <property type="entry name" value="PIPKc"/>
    <property type="match status" value="1"/>
</dbReference>
<dbReference type="PANTHER" id="PTHR23086">
    <property type="entry name" value="PHOSPHATIDYLINOSITOL-4-PHOSPHATE 5-KINASE"/>
    <property type="match status" value="1"/>
</dbReference>
<dbReference type="GO" id="GO:0005886">
    <property type="term" value="C:plasma membrane"/>
    <property type="evidence" value="ECO:0007669"/>
    <property type="project" value="TreeGrafter"/>
</dbReference>
<reference evidence="6" key="1">
    <citation type="submission" date="2025-08" db="UniProtKB">
        <authorList>
            <consortium name="Ensembl"/>
        </authorList>
    </citation>
    <scope>IDENTIFICATION</scope>
</reference>